<dbReference type="SMART" id="SM00756">
    <property type="entry name" value="VKc"/>
    <property type="match status" value="1"/>
</dbReference>
<keyword evidence="5" id="KW-0874">Quinone</keyword>
<dbReference type="Gene3D" id="1.20.1440.130">
    <property type="entry name" value="VKOR domain"/>
    <property type="match status" value="1"/>
</dbReference>
<reference evidence="15" key="1">
    <citation type="submission" date="2013-10" db="EMBL/GenBank/DDBJ databases">
        <title>Genome sequencing of Onchocerca volvulus.</title>
        <authorList>
            <person name="Cotton J."/>
            <person name="Tsai J."/>
            <person name="Stanley E."/>
            <person name="Tracey A."/>
            <person name="Holroyd N."/>
            <person name="Lustigman S."/>
            <person name="Berriman M."/>
        </authorList>
    </citation>
    <scope>NUCLEOTIDE SEQUENCE</scope>
</reference>
<dbReference type="InterPro" id="IPR042406">
    <property type="entry name" value="VKORC1/VKORC1L1"/>
</dbReference>
<dbReference type="GO" id="GO:0048038">
    <property type="term" value="F:quinone binding"/>
    <property type="evidence" value="ECO:0007669"/>
    <property type="project" value="UniProtKB-KW"/>
</dbReference>
<dbReference type="EC" id="1.17.4.4" evidence="3"/>
<evidence type="ECO:0000259" key="13">
    <source>
        <dbReference type="SMART" id="SM00756"/>
    </source>
</evidence>
<protein>
    <recommendedName>
        <fullName evidence="3">vitamin-K-epoxide reductase (warfarin-sensitive)</fullName>
        <ecNumber evidence="3">1.17.4.4</ecNumber>
    </recommendedName>
</protein>
<keyword evidence="6" id="KW-0256">Endoplasmic reticulum</keyword>
<dbReference type="InterPro" id="IPR012932">
    <property type="entry name" value="VKOR"/>
</dbReference>
<dbReference type="PANTHER" id="PTHR14519:SF8">
    <property type="entry name" value="VITAMIN K EPOXIDE REDUCTASE COMPLEX SUBUNIT 1"/>
    <property type="match status" value="1"/>
</dbReference>
<evidence type="ECO:0000313" key="14">
    <source>
        <dbReference type="EnsemblMetazoa" id="OVOC8279.1"/>
    </source>
</evidence>
<accession>A0A8R1Y0L0</accession>
<dbReference type="Proteomes" id="UP000024404">
    <property type="component" value="Unassembled WGS sequence"/>
</dbReference>
<evidence type="ECO:0000256" key="4">
    <source>
        <dbReference type="ARBA" id="ARBA00022692"/>
    </source>
</evidence>
<keyword evidence="4 12" id="KW-0812">Transmembrane</keyword>
<dbReference type="GO" id="GO:0005789">
    <property type="term" value="C:endoplasmic reticulum membrane"/>
    <property type="evidence" value="ECO:0007669"/>
    <property type="project" value="UniProtKB-SubCell"/>
</dbReference>
<keyword evidence="15" id="KW-1185">Reference proteome</keyword>
<proteinExistence type="inferred from homology"/>
<dbReference type="InterPro" id="IPR038354">
    <property type="entry name" value="VKOR_sf"/>
</dbReference>
<feature type="transmembrane region" description="Helical" evidence="12">
    <location>
        <begin position="12"/>
        <end position="30"/>
    </location>
</feature>
<dbReference type="PANTHER" id="PTHR14519">
    <property type="entry name" value="VITAMIN K EPOXIDE REDUCTASE COMPLEX, SUBUNIT 1"/>
    <property type="match status" value="1"/>
</dbReference>
<dbReference type="EMBL" id="CMVM020000247">
    <property type="status" value="NOT_ANNOTATED_CDS"/>
    <property type="molecule type" value="Genomic_DNA"/>
</dbReference>
<feature type="transmembrane region" description="Helical" evidence="12">
    <location>
        <begin position="83"/>
        <end position="103"/>
    </location>
</feature>
<dbReference type="EnsemblMetazoa" id="OVOC8279.1">
    <property type="protein sequence ID" value="OVOC8279.1"/>
    <property type="gene ID" value="WBGene00245088"/>
</dbReference>
<evidence type="ECO:0000256" key="7">
    <source>
        <dbReference type="ARBA" id="ARBA00022989"/>
    </source>
</evidence>
<evidence type="ECO:0000256" key="5">
    <source>
        <dbReference type="ARBA" id="ARBA00022719"/>
    </source>
</evidence>
<dbReference type="CDD" id="cd12917">
    <property type="entry name" value="VKOR_euk"/>
    <property type="match status" value="1"/>
</dbReference>
<reference evidence="14" key="2">
    <citation type="submission" date="2022-06" db="UniProtKB">
        <authorList>
            <consortium name="EnsemblMetazoa"/>
        </authorList>
    </citation>
    <scope>IDENTIFICATION</scope>
</reference>
<keyword evidence="9 12" id="KW-0472">Membrane</keyword>
<dbReference type="Pfam" id="PF07884">
    <property type="entry name" value="VKOR"/>
    <property type="match status" value="1"/>
</dbReference>
<comment type="subcellular location">
    <subcellularLocation>
        <location evidence="1">Endoplasmic reticulum membrane</location>
        <topology evidence="1">Multi-pass membrane protein</topology>
    </subcellularLocation>
</comment>
<comment type="similarity">
    <text evidence="2">Belongs to the VKOR family.</text>
</comment>
<evidence type="ECO:0000256" key="10">
    <source>
        <dbReference type="ARBA" id="ARBA00023157"/>
    </source>
</evidence>
<evidence type="ECO:0000313" key="15">
    <source>
        <dbReference type="Proteomes" id="UP000024404"/>
    </source>
</evidence>
<dbReference type="GO" id="GO:0047057">
    <property type="term" value="F:vitamin-K-epoxide reductase (warfarin-sensitive) activity"/>
    <property type="evidence" value="ECO:0007669"/>
    <property type="project" value="UniProtKB-EC"/>
</dbReference>
<evidence type="ECO:0000256" key="3">
    <source>
        <dbReference type="ARBA" id="ARBA00012278"/>
    </source>
</evidence>
<evidence type="ECO:0000256" key="11">
    <source>
        <dbReference type="ARBA" id="ARBA00023284"/>
    </source>
</evidence>
<evidence type="ECO:0000256" key="6">
    <source>
        <dbReference type="ARBA" id="ARBA00022824"/>
    </source>
</evidence>
<evidence type="ECO:0000256" key="1">
    <source>
        <dbReference type="ARBA" id="ARBA00004477"/>
    </source>
</evidence>
<keyword evidence="10" id="KW-1015">Disulfide bond</keyword>
<dbReference type="OMA" id="PWTRWAF"/>
<evidence type="ECO:0000256" key="2">
    <source>
        <dbReference type="ARBA" id="ARBA00006214"/>
    </source>
</evidence>
<dbReference type="AlphaFoldDB" id="A0A8R1Y0L0"/>
<dbReference type="GO" id="GO:0042373">
    <property type="term" value="P:vitamin K metabolic process"/>
    <property type="evidence" value="ECO:0007669"/>
    <property type="project" value="InterPro"/>
</dbReference>
<keyword evidence="7 12" id="KW-1133">Transmembrane helix</keyword>
<evidence type="ECO:0000256" key="8">
    <source>
        <dbReference type="ARBA" id="ARBA00023002"/>
    </source>
</evidence>
<evidence type="ECO:0000256" key="9">
    <source>
        <dbReference type="ARBA" id="ARBA00023136"/>
    </source>
</evidence>
<evidence type="ECO:0000256" key="12">
    <source>
        <dbReference type="SAM" id="Phobius"/>
    </source>
</evidence>
<feature type="transmembrane region" description="Helical" evidence="12">
    <location>
        <begin position="110"/>
        <end position="129"/>
    </location>
</feature>
<feature type="domain" description="Vitamin K epoxide reductase" evidence="13">
    <location>
        <begin position="7"/>
        <end position="154"/>
    </location>
</feature>
<organism evidence="14 15">
    <name type="scientific">Onchocerca volvulus</name>
    <dbReference type="NCBI Taxonomy" id="6282"/>
    <lineage>
        <taxon>Eukaryota</taxon>
        <taxon>Metazoa</taxon>
        <taxon>Ecdysozoa</taxon>
        <taxon>Nematoda</taxon>
        <taxon>Chromadorea</taxon>
        <taxon>Rhabditida</taxon>
        <taxon>Spirurina</taxon>
        <taxon>Spiruromorpha</taxon>
        <taxon>Filarioidea</taxon>
        <taxon>Onchocercidae</taxon>
        <taxon>Onchocerca</taxon>
    </lineage>
</organism>
<keyword evidence="11" id="KW-0676">Redox-active center</keyword>
<name>A0A8R1Y0L0_ONCVO</name>
<keyword evidence="8" id="KW-0560">Oxidoreductase</keyword>
<sequence length="168" mass="19234">MANGLYSPVSNYICAALSFMGLAISVYALYVQHNLDNDINYQPVCDIAYYVSCSKTFRSPFAKGFGVTSFIFGADHTLTQKNPVYGCLFYTFIFLLQFIHCSWARKLSQILLVFANLLSIYLFFILIYLRTVCAVCVCNYVINALLLYFSFQKHPVLDHNSIYNKKRS</sequence>